<dbReference type="EMBL" id="JBBVGT010000002">
    <property type="protein sequence ID" value="MFB5944956.1"/>
    <property type="molecule type" value="Genomic_DNA"/>
</dbReference>
<gene>
    <name evidence="2" type="ORF">WKR92_03845</name>
</gene>
<name>A0ABV5CBN2_9SPHI</name>
<feature type="compositionally biased region" description="Basic and acidic residues" evidence="1">
    <location>
        <begin position="1"/>
        <end position="16"/>
    </location>
</feature>
<organism evidence="2 3">
    <name type="scientific">Albibacterium profundi</name>
    <dbReference type="NCBI Taxonomy" id="3134906"/>
    <lineage>
        <taxon>Bacteria</taxon>
        <taxon>Pseudomonadati</taxon>
        <taxon>Bacteroidota</taxon>
        <taxon>Sphingobacteriia</taxon>
        <taxon>Sphingobacteriales</taxon>
        <taxon>Sphingobacteriaceae</taxon>
        <taxon>Albibacterium</taxon>
    </lineage>
</organism>
<keyword evidence="3" id="KW-1185">Reference proteome</keyword>
<evidence type="ECO:0000313" key="2">
    <source>
        <dbReference type="EMBL" id="MFB5944956.1"/>
    </source>
</evidence>
<reference evidence="2 3" key="1">
    <citation type="submission" date="2024-04" db="EMBL/GenBank/DDBJ databases">
        <title>Albibacterium profundi sp. nov., isolated from sediment of the Challenger Deep of Mariana Trench.</title>
        <authorList>
            <person name="Wang Y."/>
        </authorList>
    </citation>
    <scope>NUCLEOTIDE SEQUENCE [LARGE SCALE GENOMIC DNA]</scope>
    <source>
        <strain evidence="2 3">RHL897</strain>
    </source>
</reference>
<protein>
    <submittedName>
        <fullName evidence="2">Uncharacterized protein</fullName>
    </submittedName>
</protein>
<dbReference type="RefSeq" id="WP_375556514.1">
    <property type="nucleotide sequence ID" value="NZ_JBBVGT010000002.1"/>
</dbReference>
<evidence type="ECO:0000313" key="3">
    <source>
        <dbReference type="Proteomes" id="UP001580928"/>
    </source>
</evidence>
<accession>A0ABV5CBN2</accession>
<evidence type="ECO:0000256" key="1">
    <source>
        <dbReference type="SAM" id="MobiDB-lite"/>
    </source>
</evidence>
<feature type="region of interest" description="Disordered" evidence="1">
    <location>
        <begin position="1"/>
        <end position="73"/>
    </location>
</feature>
<comment type="caution">
    <text evidence="2">The sequence shown here is derived from an EMBL/GenBank/DDBJ whole genome shotgun (WGS) entry which is preliminary data.</text>
</comment>
<proteinExistence type="predicted"/>
<feature type="compositionally biased region" description="Polar residues" evidence="1">
    <location>
        <begin position="36"/>
        <end position="46"/>
    </location>
</feature>
<dbReference type="Proteomes" id="UP001580928">
    <property type="component" value="Unassembled WGS sequence"/>
</dbReference>
<sequence length="73" mass="8151">MKDHEEKNSKTTRRSESEDESDTRVPTGFDDINSADAESQDNVISDTKSEILNRKRGRDHGEPLTGSTPKTDS</sequence>